<keyword evidence="2" id="KW-0812">Transmembrane</keyword>
<feature type="region of interest" description="Disordered" evidence="1">
    <location>
        <begin position="47"/>
        <end position="74"/>
    </location>
</feature>
<comment type="caution">
    <text evidence="3">The sequence shown here is derived from an EMBL/GenBank/DDBJ whole genome shotgun (WGS) entry which is preliminary data.</text>
</comment>
<keyword evidence="2" id="KW-0472">Membrane</keyword>
<feature type="region of interest" description="Disordered" evidence="1">
    <location>
        <begin position="299"/>
        <end position="359"/>
    </location>
</feature>
<dbReference type="AlphaFoldDB" id="A0A2T7NLW4"/>
<keyword evidence="4" id="KW-1185">Reference proteome</keyword>
<feature type="transmembrane region" description="Helical" evidence="2">
    <location>
        <begin position="505"/>
        <end position="526"/>
    </location>
</feature>
<evidence type="ECO:0000256" key="1">
    <source>
        <dbReference type="SAM" id="MobiDB-lite"/>
    </source>
</evidence>
<dbReference type="EMBL" id="PZQS01000011">
    <property type="protein sequence ID" value="PVD22159.1"/>
    <property type="molecule type" value="Genomic_DNA"/>
</dbReference>
<evidence type="ECO:0000256" key="2">
    <source>
        <dbReference type="SAM" id="Phobius"/>
    </source>
</evidence>
<reference evidence="3 4" key="1">
    <citation type="submission" date="2018-04" db="EMBL/GenBank/DDBJ databases">
        <title>The genome of golden apple snail Pomacea canaliculata provides insight into stress tolerance and invasive adaptation.</title>
        <authorList>
            <person name="Liu C."/>
            <person name="Liu B."/>
            <person name="Ren Y."/>
            <person name="Zhang Y."/>
            <person name="Wang H."/>
            <person name="Li S."/>
            <person name="Jiang F."/>
            <person name="Yin L."/>
            <person name="Zhang G."/>
            <person name="Qian W."/>
            <person name="Fan W."/>
        </authorList>
    </citation>
    <scope>NUCLEOTIDE SEQUENCE [LARGE SCALE GENOMIC DNA]</scope>
    <source>
        <strain evidence="3">SZHN2017</strain>
        <tissue evidence="3">Muscle</tissue>
    </source>
</reference>
<organism evidence="3 4">
    <name type="scientific">Pomacea canaliculata</name>
    <name type="common">Golden apple snail</name>
    <dbReference type="NCBI Taxonomy" id="400727"/>
    <lineage>
        <taxon>Eukaryota</taxon>
        <taxon>Metazoa</taxon>
        <taxon>Spiralia</taxon>
        <taxon>Lophotrochozoa</taxon>
        <taxon>Mollusca</taxon>
        <taxon>Gastropoda</taxon>
        <taxon>Caenogastropoda</taxon>
        <taxon>Architaenioglossa</taxon>
        <taxon>Ampullarioidea</taxon>
        <taxon>Ampullariidae</taxon>
        <taxon>Pomacea</taxon>
    </lineage>
</organism>
<feature type="compositionally biased region" description="Basic and acidic residues" evidence="1">
    <location>
        <begin position="312"/>
        <end position="324"/>
    </location>
</feature>
<feature type="region of interest" description="Disordered" evidence="1">
    <location>
        <begin position="476"/>
        <end position="499"/>
    </location>
</feature>
<keyword evidence="2" id="KW-1133">Transmembrane helix</keyword>
<gene>
    <name evidence="3" type="ORF">C0Q70_17964</name>
</gene>
<accession>A0A2T7NLW4</accession>
<protein>
    <submittedName>
        <fullName evidence="3">Uncharacterized protein</fullName>
    </submittedName>
</protein>
<dbReference type="Proteomes" id="UP000245119">
    <property type="component" value="Linkage Group LG11"/>
</dbReference>
<name>A0A2T7NLW4_POMCA</name>
<sequence>MPISRFNTVVPCHVLQTCREESYESRRGSARHKNLLGNIQCSSTSKWPVTKRSKADTPNKNQEPTEWGEVNQEDEAGSCVVEDVNLHGSACSSLEVHGNLTSLSAACADHETSSCLYPEDTRADQEYLSSLLPQDIREDQENGSSLPANPNQLTRTEALDDLSDQKKMACPQGPDTLVDEEQLACPQGPDALVDEEQLAIPQGPDALFDEEQLTSPQGPDALVDQEQMVYQQQDAILDDKHWGCPQEQNSLTKQGELTCPQEQDPLVDQENLTCPQGQDPLVDQEQVACKQREGASEDRERLGYSCPQKTRVLSETRSEQELGDARAVLQQHVARDSAGDNSAADQTRSSRRQKPLKPNTSCQQTWLNIAYAFVVLCTLTCGGHCVDPQQRCGKDQNLVPLHDGLCDCAPGCRYRGDTFENCRRGFTEHSLCFCEACPPEQLRDNNNECVPPGWDKPVSTSTASLTQDITTKPTLDFHTEPTWNTSGVPGDNKTKSSGTTHRFGLVPEGLIIIGLIIVACALLILCKHERIRNVLRNCNPMYNQLSPLRV</sequence>
<evidence type="ECO:0000313" key="4">
    <source>
        <dbReference type="Proteomes" id="UP000245119"/>
    </source>
</evidence>
<evidence type="ECO:0000313" key="3">
    <source>
        <dbReference type="EMBL" id="PVD22159.1"/>
    </source>
</evidence>
<proteinExistence type="predicted"/>